<evidence type="ECO:0000313" key="1">
    <source>
        <dbReference type="EMBL" id="CAH1248489.1"/>
    </source>
</evidence>
<dbReference type="EMBL" id="OV696701">
    <property type="protein sequence ID" value="CAH1248489.1"/>
    <property type="molecule type" value="Genomic_DNA"/>
</dbReference>
<name>A0A8J9Z672_BRALA</name>
<gene>
    <name evidence="1" type="primary">Hypp8166</name>
    <name evidence="1" type="ORF">BLAG_LOCUS9814</name>
</gene>
<dbReference type="Gene3D" id="3.40.50.300">
    <property type="entry name" value="P-loop containing nucleotide triphosphate hydrolases"/>
    <property type="match status" value="1"/>
</dbReference>
<dbReference type="PANTHER" id="PTHR33844">
    <property type="entry name" value="SULFOTRANSFER_1 DOMAIN-CONTAINING PROTEIN"/>
    <property type="match status" value="1"/>
</dbReference>
<dbReference type="SUPFAM" id="SSF52540">
    <property type="entry name" value="P-loop containing nucleoside triphosphate hydrolases"/>
    <property type="match status" value="1"/>
</dbReference>
<proteinExistence type="predicted"/>
<dbReference type="PANTHER" id="PTHR33844:SF1">
    <property type="entry name" value="SULFOTRANSFERASE DOMAIN-CONTAINING PROTEIN"/>
    <property type="match status" value="1"/>
</dbReference>
<dbReference type="Proteomes" id="UP000838412">
    <property type="component" value="Chromosome 16"/>
</dbReference>
<protein>
    <submittedName>
        <fullName evidence="1">Hypp8166 protein</fullName>
    </submittedName>
</protein>
<keyword evidence="2" id="KW-1185">Reference proteome</keyword>
<dbReference type="AlphaFoldDB" id="A0A8J9Z672"/>
<reference evidence="1" key="1">
    <citation type="submission" date="2022-01" db="EMBL/GenBank/DDBJ databases">
        <authorList>
            <person name="Braso-Vives M."/>
        </authorList>
    </citation>
    <scope>NUCLEOTIDE SEQUENCE</scope>
</reference>
<organism evidence="1 2">
    <name type="scientific">Branchiostoma lanceolatum</name>
    <name type="common">Common lancelet</name>
    <name type="synonym">Amphioxus lanceolatum</name>
    <dbReference type="NCBI Taxonomy" id="7740"/>
    <lineage>
        <taxon>Eukaryota</taxon>
        <taxon>Metazoa</taxon>
        <taxon>Chordata</taxon>
        <taxon>Cephalochordata</taxon>
        <taxon>Leptocardii</taxon>
        <taxon>Amphioxiformes</taxon>
        <taxon>Branchiostomatidae</taxon>
        <taxon>Branchiostoma</taxon>
    </lineage>
</organism>
<sequence length="463" mass="52436">MEALAALVTPTAVGALAASASYLVYRRFTHQSLWPKVKQDCAYTRKVTPKKKKIQLALNSLEDFTPVGENAPVYDVPAFFTSRGNEFSAYGIDWEQEAVVLIRPEPGTNMKKHPFFREAQRRNAVEVLVVPFKQLQAVVDAISDKIAHVQEVFVYMTARCGSTLLTRVVEATSVAQACSEPEVLDTLCLEIIRSRHQSENPSSDQTPAVLLNDATSVALLKNIVTLLNYYLVTSDSRHRSVIFYKLQSRPVLVAESMLRSFPTAKTVFLYRNGTEFYESWTRVWFKNPAVYKALTSIARLGFWRWVPTPPHDFKIWGDDPTFTTVRYHGSYYHCTVARWLGAMQRTVELEQKYPGYFFTAKVYYTALARDKQATLASLMMKLGIEWNPVGQEEERKRVKRTFAEDSQSGTFLSHRTGAPGEKWAPCTSPTWIGEWEREYISHVCGEAGNGIPGPDFILPDSIV</sequence>
<accession>A0A8J9Z672</accession>
<evidence type="ECO:0000313" key="2">
    <source>
        <dbReference type="Proteomes" id="UP000838412"/>
    </source>
</evidence>
<dbReference type="OrthoDB" id="10122834at2759"/>
<dbReference type="InterPro" id="IPR027417">
    <property type="entry name" value="P-loop_NTPase"/>
</dbReference>